<dbReference type="Proteomes" id="UP000823941">
    <property type="component" value="Chromosome 13"/>
</dbReference>
<sequence>MSALGGSARWLDSSITMQARIRNMVWVLMSSNVHFYLDTTVHRSGKKAEGSSLTKNGGTLKLMSALGGSARWLDSMQARNMVCVLMSSNVHFYLDTTL</sequence>
<evidence type="ECO:0000313" key="2">
    <source>
        <dbReference type="Proteomes" id="UP000823941"/>
    </source>
</evidence>
<comment type="caution">
    <text evidence="1">The sequence shown here is derived from an EMBL/GenBank/DDBJ whole genome shotgun (WGS) entry which is preliminary data.</text>
</comment>
<accession>A0ABQ7QKM4</accession>
<keyword evidence="2" id="KW-1185">Reference proteome</keyword>
<evidence type="ECO:0000313" key="1">
    <source>
        <dbReference type="EMBL" id="KAG7305774.1"/>
    </source>
</evidence>
<protein>
    <submittedName>
        <fullName evidence="1">Uncharacterized protein</fullName>
    </submittedName>
</protein>
<reference evidence="1 2" key="1">
    <citation type="submission" date="2021-06" db="EMBL/GenBank/DDBJ databases">
        <title>A haploid diamondback moth (Plutella xylostella L.) genome assembly resolves 31 chromosomes and identifies a diamide resistance mutation.</title>
        <authorList>
            <person name="Ward C.M."/>
            <person name="Perry K.D."/>
            <person name="Baker G."/>
            <person name="Powis K."/>
            <person name="Heckel D.G."/>
            <person name="Baxter S.W."/>
        </authorList>
    </citation>
    <scope>NUCLEOTIDE SEQUENCE [LARGE SCALE GENOMIC DNA]</scope>
    <source>
        <strain evidence="1 2">LV</strain>
        <tissue evidence="1">Single pupa</tissue>
    </source>
</reference>
<organism evidence="1 2">
    <name type="scientific">Plutella xylostella</name>
    <name type="common">Diamondback moth</name>
    <name type="synonym">Plutella maculipennis</name>
    <dbReference type="NCBI Taxonomy" id="51655"/>
    <lineage>
        <taxon>Eukaryota</taxon>
        <taxon>Metazoa</taxon>
        <taxon>Ecdysozoa</taxon>
        <taxon>Arthropoda</taxon>
        <taxon>Hexapoda</taxon>
        <taxon>Insecta</taxon>
        <taxon>Pterygota</taxon>
        <taxon>Neoptera</taxon>
        <taxon>Endopterygota</taxon>
        <taxon>Lepidoptera</taxon>
        <taxon>Glossata</taxon>
        <taxon>Ditrysia</taxon>
        <taxon>Yponomeutoidea</taxon>
        <taxon>Plutellidae</taxon>
        <taxon>Plutella</taxon>
    </lineage>
</organism>
<gene>
    <name evidence="1" type="ORF">JYU34_009902</name>
</gene>
<name>A0ABQ7QKM4_PLUXY</name>
<dbReference type="EMBL" id="JAHIBW010000013">
    <property type="protein sequence ID" value="KAG7305774.1"/>
    <property type="molecule type" value="Genomic_DNA"/>
</dbReference>
<proteinExistence type="predicted"/>